<dbReference type="Gene3D" id="1.10.10.1330">
    <property type="entry name" value="RNA polymerase sigma-54 factor, core-binding domain"/>
    <property type="match status" value="1"/>
</dbReference>
<reference evidence="12 13" key="1">
    <citation type="submission" date="2016-11" db="EMBL/GenBank/DDBJ databases">
        <authorList>
            <person name="Varghese N."/>
            <person name="Submissions S."/>
        </authorList>
    </citation>
    <scope>NUCLEOTIDE SEQUENCE [LARGE SCALE GENOMIC DNA]</scope>
    <source>
        <strain evidence="12 13">DSM 15287</strain>
    </source>
</reference>
<keyword evidence="6" id="KW-0731">Sigma factor</keyword>
<evidence type="ECO:0000256" key="1">
    <source>
        <dbReference type="ARBA" id="ARBA00008798"/>
    </source>
</evidence>
<evidence type="ECO:0000256" key="2">
    <source>
        <dbReference type="ARBA" id="ARBA00022478"/>
    </source>
</evidence>
<dbReference type="GO" id="GO:0016987">
    <property type="term" value="F:sigma factor activity"/>
    <property type="evidence" value="ECO:0007669"/>
    <property type="project" value="UniProtKB-KW"/>
</dbReference>
<dbReference type="PRINTS" id="PR00045">
    <property type="entry name" value="SIGMA54FCT"/>
</dbReference>
<dbReference type="Pfam" id="PF04963">
    <property type="entry name" value="Sigma54_CBD"/>
    <property type="match status" value="1"/>
</dbReference>
<evidence type="ECO:0000256" key="5">
    <source>
        <dbReference type="ARBA" id="ARBA00023015"/>
    </source>
</evidence>
<sequence length="475" mass="53378">MHLDFGLKLEQSQKLIMTPQLRQAIEILQLSSQDLSTMVEQAILENPMLETEARSPAEQELEDYGQTEKNSDTDTTLSDYFDWAEFFNDGTDPGYSSPGTKEKPSLEFFVANTVSLQEHLELQLHLSLRRLELLAVGRYLIGCIDSNGYLSCTIKEAAQATGMKPPIVEQVLALVQSFDPPGIGARDLRECLTIQLEQRNINYSFQNIATPDNSHLIRRIIEDHLDEVAAGKFKLIAEKTGSTVQAVQQAVDIIRSFDPKPGRAFGGAPASYIVPDVTVEKVNGEYVILLNDDLPHLTISPYYRRAVRDADDTTKKFVENRVNAAVWLIKSIEQRRSTLLRVMEAIIHFQRDFFDQGPQELKTLTMKKVADRLEIHESTVSRATANKYVDTPYGVFSLRSFFTAGVQGSDGDDVASANVKREIKELIGKEDATRPLSDQALADILKEKGITVSRRTVAKYREEMNIAASSKRKRY</sequence>
<keyword evidence="4" id="KW-0548">Nucleotidyltransferase</keyword>
<proteinExistence type="inferred from homology"/>
<dbReference type="InterPro" id="IPR000394">
    <property type="entry name" value="RNA_pol_sigma_54"/>
</dbReference>
<dbReference type="RefSeq" id="WP_149734299.1">
    <property type="nucleotide sequence ID" value="NZ_FQZD01000010.1"/>
</dbReference>
<dbReference type="GO" id="GO:0001216">
    <property type="term" value="F:DNA-binding transcription activator activity"/>
    <property type="evidence" value="ECO:0007669"/>
    <property type="project" value="InterPro"/>
</dbReference>
<dbReference type="EMBL" id="FQZD01000010">
    <property type="protein sequence ID" value="SHI98863.1"/>
    <property type="molecule type" value="Genomic_DNA"/>
</dbReference>
<dbReference type="PROSITE" id="PS50044">
    <property type="entry name" value="SIGMA54_3"/>
    <property type="match status" value="1"/>
</dbReference>
<dbReference type="OrthoDB" id="9814402at2"/>
<keyword evidence="13" id="KW-1185">Reference proteome</keyword>
<evidence type="ECO:0000313" key="12">
    <source>
        <dbReference type="EMBL" id="SHI98863.1"/>
    </source>
</evidence>
<dbReference type="AlphaFoldDB" id="A0A1M6FMI7"/>
<dbReference type="Gene3D" id="1.10.10.60">
    <property type="entry name" value="Homeodomain-like"/>
    <property type="match status" value="1"/>
</dbReference>
<dbReference type="InterPro" id="IPR038709">
    <property type="entry name" value="RpoN_core-bd_sf"/>
</dbReference>
<dbReference type="PIRSF" id="PIRSF000774">
    <property type="entry name" value="RpoN"/>
    <property type="match status" value="1"/>
</dbReference>
<evidence type="ECO:0000256" key="9">
    <source>
        <dbReference type="SAM" id="MobiDB-lite"/>
    </source>
</evidence>
<dbReference type="Pfam" id="PF04552">
    <property type="entry name" value="Sigma54_DBD"/>
    <property type="match status" value="1"/>
</dbReference>
<evidence type="ECO:0000256" key="6">
    <source>
        <dbReference type="ARBA" id="ARBA00023082"/>
    </source>
</evidence>
<dbReference type="InterPro" id="IPR007046">
    <property type="entry name" value="RNA_pol_sigma_54_core-bd"/>
</dbReference>
<keyword evidence="5" id="KW-0805">Transcription regulation</keyword>
<evidence type="ECO:0000256" key="3">
    <source>
        <dbReference type="ARBA" id="ARBA00022679"/>
    </source>
</evidence>
<keyword evidence="8" id="KW-0804">Transcription</keyword>
<feature type="domain" description="RNA polymerase sigma factor 54 core-binding" evidence="11">
    <location>
        <begin position="107"/>
        <end position="303"/>
    </location>
</feature>
<dbReference type="PROSITE" id="PS00718">
    <property type="entry name" value="SIGMA54_2"/>
    <property type="match status" value="1"/>
</dbReference>
<keyword evidence="7" id="KW-0238">DNA-binding</keyword>
<accession>A0A1M6FMI7</accession>
<comment type="similarity">
    <text evidence="1">Belongs to the sigma-54 factor family.</text>
</comment>
<dbReference type="PANTHER" id="PTHR32248">
    <property type="entry name" value="RNA POLYMERASE SIGMA-54 FACTOR"/>
    <property type="match status" value="1"/>
</dbReference>
<dbReference type="GO" id="GO:0006352">
    <property type="term" value="P:DNA-templated transcription initiation"/>
    <property type="evidence" value="ECO:0007669"/>
    <property type="project" value="InterPro"/>
</dbReference>
<evidence type="ECO:0000256" key="8">
    <source>
        <dbReference type="ARBA" id="ARBA00023163"/>
    </source>
</evidence>
<dbReference type="Pfam" id="PF00309">
    <property type="entry name" value="Sigma54_AID"/>
    <property type="match status" value="1"/>
</dbReference>
<dbReference type="GO" id="GO:0016779">
    <property type="term" value="F:nucleotidyltransferase activity"/>
    <property type="evidence" value="ECO:0007669"/>
    <property type="project" value="UniProtKB-KW"/>
</dbReference>
<feature type="region of interest" description="Disordered" evidence="9">
    <location>
        <begin position="49"/>
        <end position="73"/>
    </location>
</feature>
<dbReference type="Proteomes" id="UP000322917">
    <property type="component" value="Unassembled WGS sequence"/>
</dbReference>
<dbReference type="GO" id="GO:0000428">
    <property type="term" value="C:DNA-directed RNA polymerase complex"/>
    <property type="evidence" value="ECO:0007669"/>
    <property type="project" value="UniProtKB-KW"/>
</dbReference>
<evidence type="ECO:0000313" key="13">
    <source>
        <dbReference type="Proteomes" id="UP000322917"/>
    </source>
</evidence>
<keyword evidence="2" id="KW-0240">DNA-directed RNA polymerase</keyword>
<organism evidence="12 13">
    <name type="scientific">Propionispora hippei DSM 15287</name>
    <dbReference type="NCBI Taxonomy" id="1123003"/>
    <lineage>
        <taxon>Bacteria</taxon>
        <taxon>Bacillati</taxon>
        <taxon>Bacillota</taxon>
        <taxon>Negativicutes</taxon>
        <taxon>Selenomonadales</taxon>
        <taxon>Sporomusaceae</taxon>
        <taxon>Propionispora</taxon>
    </lineage>
</organism>
<dbReference type="InterPro" id="IPR007634">
    <property type="entry name" value="RNA_pol_sigma_54_DNA-bd"/>
</dbReference>
<evidence type="ECO:0000256" key="7">
    <source>
        <dbReference type="ARBA" id="ARBA00023125"/>
    </source>
</evidence>
<dbReference type="PANTHER" id="PTHR32248:SF4">
    <property type="entry name" value="RNA POLYMERASE SIGMA-54 FACTOR"/>
    <property type="match status" value="1"/>
</dbReference>
<dbReference type="GO" id="GO:0003677">
    <property type="term" value="F:DNA binding"/>
    <property type="evidence" value="ECO:0007669"/>
    <property type="project" value="UniProtKB-KW"/>
</dbReference>
<evidence type="ECO:0000256" key="4">
    <source>
        <dbReference type="ARBA" id="ARBA00022695"/>
    </source>
</evidence>
<dbReference type="NCBIfam" id="TIGR02395">
    <property type="entry name" value="rpoN_sigma"/>
    <property type="match status" value="1"/>
</dbReference>
<keyword evidence="3" id="KW-0808">Transferase</keyword>
<feature type="domain" description="RNA polymerase sigma factor 54 DNA-binding" evidence="10">
    <location>
        <begin position="316"/>
        <end position="474"/>
    </location>
</feature>
<protein>
    <submittedName>
        <fullName evidence="12">RNA polymerase, sigma 54 subunit, RpoN/SigL</fullName>
    </submittedName>
</protein>
<evidence type="ECO:0000259" key="10">
    <source>
        <dbReference type="Pfam" id="PF04552"/>
    </source>
</evidence>
<name>A0A1M6FMI7_9FIRM</name>
<gene>
    <name evidence="12" type="ORF">SAMN02745170_01494</name>
</gene>
<evidence type="ECO:0000259" key="11">
    <source>
        <dbReference type="Pfam" id="PF04963"/>
    </source>
</evidence>